<dbReference type="InterPro" id="IPR029045">
    <property type="entry name" value="ClpP/crotonase-like_dom_sf"/>
</dbReference>
<dbReference type="SMART" id="SM00245">
    <property type="entry name" value="TSPc"/>
    <property type="match status" value="1"/>
</dbReference>
<evidence type="ECO:0000256" key="4">
    <source>
        <dbReference type="ARBA" id="ARBA00022825"/>
    </source>
</evidence>
<feature type="domain" description="PDZ" evidence="7">
    <location>
        <begin position="87"/>
        <end position="155"/>
    </location>
</feature>
<evidence type="ECO:0000313" key="9">
    <source>
        <dbReference type="Proteomes" id="UP000322294"/>
    </source>
</evidence>
<comment type="caution">
    <text evidence="8">The sequence shown here is derived from an EMBL/GenBank/DDBJ whole genome shotgun (WGS) entry which is preliminary data.</text>
</comment>
<dbReference type="InterPro" id="IPR055210">
    <property type="entry name" value="CtpA/B_N"/>
</dbReference>
<evidence type="ECO:0000256" key="2">
    <source>
        <dbReference type="ARBA" id="ARBA00022670"/>
    </source>
</evidence>
<evidence type="ECO:0000256" key="3">
    <source>
        <dbReference type="ARBA" id="ARBA00022801"/>
    </source>
</evidence>
<evidence type="ECO:0000256" key="6">
    <source>
        <dbReference type="SAM" id="SignalP"/>
    </source>
</evidence>
<dbReference type="InterPro" id="IPR036034">
    <property type="entry name" value="PDZ_sf"/>
</dbReference>
<dbReference type="PANTHER" id="PTHR32060:SF30">
    <property type="entry name" value="CARBOXY-TERMINAL PROCESSING PROTEASE CTPA"/>
    <property type="match status" value="1"/>
</dbReference>
<dbReference type="OrthoDB" id="9812068at2"/>
<dbReference type="EMBL" id="VNHO01000003">
    <property type="protein sequence ID" value="TYP58541.1"/>
    <property type="molecule type" value="Genomic_DNA"/>
</dbReference>
<keyword evidence="2 5" id="KW-0645">Protease</keyword>
<dbReference type="SMART" id="SM00228">
    <property type="entry name" value="PDZ"/>
    <property type="match status" value="1"/>
</dbReference>
<evidence type="ECO:0000256" key="1">
    <source>
        <dbReference type="ARBA" id="ARBA00009179"/>
    </source>
</evidence>
<keyword evidence="4 5" id="KW-0720">Serine protease</keyword>
<dbReference type="PANTHER" id="PTHR32060">
    <property type="entry name" value="TAIL-SPECIFIC PROTEASE"/>
    <property type="match status" value="1"/>
</dbReference>
<accession>A0A5S5AYI9</accession>
<dbReference type="SUPFAM" id="SSF47090">
    <property type="entry name" value="PGBD-like"/>
    <property type="match status" value="1"/>
</dbReference>
<dbReference type="SUPFAM" id="SSF52096">
    <property type="entry name" value="ClpP/crotonase"/>
    <property type="match status" value="1"/>
</dbReference>
<dbReference type="FunFam" id="2.30.42.10:FF:000063">
    <property type="entry name" value="Peptidase, S41 family"/>
    <property type="match status" value="1"/>
</dbReference>
<protein>
    <submittedName>
        <fullName evidence="8">Carboxyl-terminal processing protease</fullName>
    </submittedName>
</protein>
<dbReference type="InterPro" id="IPR041489">
    <property type="entry name" value="PDZ_6"/>
</dbReference>
<evidence type="ECO:0000313" key="8">
    <source>
        <dbReference type="EMBL" id="TYP58541.1"/>
    </source>
</evidence>
<organism evidence="8 9">
    <name type="scientific">Thermosediminibacter litoriperuensis</name>
    <dbReference type="NCBI Taxonomy" id="291989"/>
    <lineage>
        <taxon>Bacteria</taxon>
        <taxon>Bacillati</taxon>
        <taxon>Bacillota</taxon>
        <taxon>Clostridia</taxon>
        <taxon>Thermosediminibacterales</taxon>
        <taxon>Thermosediminibacteraceae</taxon>
        <taxon>Thermosediminibacter</taxon>
    </lineage>
</organism>
<dbReference type="InterPro" id="IPR005151">
    <property type="entry name" value="Tail-specific_protease"/>
</dbReference>
<dbReference type="InterPro" id="IPR036365">
    <property type="entry name" value="PGBD-like_sf"/>
</dbReference>
<dbReference type="GO" id="GO:0008236">
    <property type="term" value="F:serine-type peptidase activity"/>
    <property type="evidence" value="ECO:0007669"/>
    <property type="project" value="UniProtKB-KW"/>
</dbReference>
<evidence type="ECO:0000256" key="5">
    <source>
        <dbReference type="RuleBase" id="RU004404"/>
    </source>
</evidence>
<dbReference type="Proteomes" id="UP000322294">
    <property type="component" value="Unassembled WGS sequence"/>
</dbReference>
<proteinExistence type="inferred from homology"/>
<dbReference type="Pfam" id="PF17820">
    <property type="entry name" value="PDZ_6"/>
    <property type="match status" value="1"/>
</dbReference>
<feature type="signal peptide" evidence="6">
    <location>
        <begin position="1"/>
        <end position="28"/>
    </location>
</feature>
<dbReference type="InterPro" id="IPR002477">
    <property type="entry name" value="Peptidoglycan-bd-like"/>
</dbReference>
<reference evidence="8 9" key="1">
    <citation type="submission" date="2019-07" db="EMBL/GenBank/DDBJ databases">
        <title>Genomic Encyclopedia of Type Strains, Phase I: the one thousand microbial genomes (KMG-I) project.</title>
        <authorList>
            <person name="Kyrpides N."/>
        </authorList>
    </citation>
    <scope>NUCLEOTIDE SEQUENCE [LARGE SCALE GENOMIC DNA]</scope>
    <source>
        <strain evidence="8 9">DSM 16647</strain>
    </source>
</reference>
<dbReference type="GO" id="GO:0006508">
    <property type="term" value="P:proteolysis"/>
    <property type="evidence" value="ECO:0007669"/>
    <property type="project" value="UniProtKB-KW"/>
</dbReference>
<dbReference type="InterPro" id="IPR001478">
    <property type="entry name" value="PDZ"/>
</dbReference>
<keyword evidence="3 5" id="KW-0378">Hydrolase</keyword>
<dbReference type="Gene3D" id="1.10.101.10">
    <property type="entry name" value="PGBD-like superfamily/PGBD"/>
    <property type="match status" value="1"/>
</dbReference>
<dbReference type="Gene3D" id="2.30.42.10">
    <property type="match status" value="1"/>
</dbReference>
<dbReference type="Pfam" id="PF01471">
    <property type="entry name" value="PG_binding_1"/>
    <property type="match status" value="1"/>
</dbReference>
<dbReference type="CDD" id="cd07560">
    <property type="entry name" value="Peptidase_S41_CPP"/>
    <property type="match status" value="1"/>
</dbReference>
<comment type="similarity">
    <text evidence="1 5">Belongs to the peptidase S41A family.</text>
</comment>
<dbReference type="Gene3D" id="3.90.226.10">
    <property type="entry name" value="2-enoyl-CoA Hydratase, Chain A, domain 1"/>
    <property type="match status" value="1"/>
</dbReference>
<dbReference type="Pfam" id="PF03572">
    <property type="entry name" value="Peptidase_S41"/>
    <property type="match status" value="1"/>
</dbReference>
<dbReference type="GO" id="GO:0004175">
    <property type="term" value="F:endopeptidase activity"/>
    <property type="evidence" value="ECO:0007669"/>
    <property type="project" value="TreeGrafter"/>
</dbReference>
<dbReference type="GO" id="GO:0030288">
    <property type="term" value="C:outer membrane-bounded periplasmic space"/>
    <property type="evidence" value="ECO:0007669"/>
    <property type="project" value="TreeGrafter"/>
</dbReference>
<dbReference type="SUPFAM" id="SSF50156">
    <property type="entry name" value="PDZ domain-like"/>
    <property type="match status" value="1"/>
</dbReference>
<dbReference type="InterPro" id="IPR036366">
    <property type="entry name" value="PGBDSf"/>
</dbReference>
<evidence type="ECO:0000259" key="7">
    <source>
        <dbReference type="PROSITE" id="PS50106"/>
    </source>
</evidence>
<dbReference type="Pfam" id="PF22694">
    <property type="entry name" value="CtpB_N-like"/>
    <property type="match status" value="1"/>
</dbReference>
<dbReference type="RefSeq" id="WP_148866112.1">
    <property type="nucleotide sequence ID" value="NZ_VNHO01000003.1"/>
</dbReference>
<sequence length="473" mass="51433">MNKKRFKLIPTLLVAVIVFNIFAPEVLAAGDQQDIPPEVDFLMKLSDFIDVNYAGDVDRLQLIQGAIRGMVDSLNDPYSEYFTPKELMDFERSTSGNFGGIGVVITAKDGFNTVVSVLEGSPAARAGIKPGDRIVEVGGRDVTKFTTSEVAELLRGNEGTKVSVGVLREGEKQILKFDITREIIKVNPIEYRILESGIGYIKISEFNENTAENIDKALAAFKSSGVKGIILDLRNNPGGLLDQAVETARRFVPRGLIVKVVSKSGETRAYYSDSDPSPFKLVVLVNGGSASASEILAGAIKDRKAGVIVGEKTFGKATVQRLINLGVLGGIKLTIARYITPNGIDINKTGIAPDIEVKQDTSDPTKDFMPFKPTRDLKYGSIGLDVMGLQQRLRFLGLFKVEPDGVFGPRTKKAVEDFQAKKGFPVDGIAGEKLQKALDEAVKEVLESREDLQLKRAVEVLKRLLTAKADKAA</sequence>
<keyword evidence="6" id="KW-0732">Signal</keyword>
<feature type="chain" id="PRO_5024288329" evidence="6">
    <location>
        <begin position="29"/>
        <end position="473"/>
    </location>
</feature>
<name>A0A5S5AYI9_9FIRM</name>
<keyword evidence="9" id="KW-1185">Reference proteome</keyword>
<dbReference type="CDD" id="cd06782">
    <property type="entry name" value="cpPDZ_CPP-like"/>
    <property type="match status" value="1"/>
</dbReference>
<dbReference type="AlphaFoldDB" id="A0A5S5AYI9"/>
<dbReference type="PROSITE" id="PS50106">
    <property type="entry name" value="PDZ"/>
    <property type="match status" value="1"/>
</dbReference>
<dbReference type="Gene3D" id="3.30.750.44">
    <property type="match status" value="1"/>
</dbReference>
<gene>
    <name evidence="8" type="ORF">LZ11_00387</name>
</gene>
<dbReference type="GO" id="GO:0007165">
    <property type="term" value="P:signal transduction"/>
    <property type="evidence" value="ECO:0007669"/>
    <property type="project" value="TreeGrafter"/>
</dbReference>
<dbReference type="InterPro" id="IPR004447">
    <property type="entry name" value="Peptidase_S41A"/>
</dbReference>
<dbReference type="NCBIfam" id="TIGR00225">
    <property type="entry name" value="prc"/>
    <property type="match status" value="1"/>
</dbReference>